<proteinExistence type="predicted"/>
<dbReference type="EMBL" id="CAJNOI010000094">
    <property type="protein sequence ID" value="CAF1046748.1"/>
    <property type="molecule type" value="Genomic_DNA"/>
</dbReference>
<dbReference type="OrthoDB" id="10399110at2759"/>
<dbReference type="Proteomes" id="UP000663832">
    <property type="component" value="Unassembled WGS sequence"/>
</dbReference>
<gene>
    <name evidence="1" type="ORF">BJG266_LOCUS18379</name>
    <name evidence="2" type="ORF">QVE165_LOCUS46815</name>
</gene>
<evidence type="ECO:0000313" key="1">
    <source>
        <dbReference type="EMBL" id="CAF1046748.1"/>
    </source>
</evidence>
<accession>A0A815X0K5</accession>
<evidence type="ECO:0000313" key="2">
    <source>
        <dbReference type="EMBL" id="CAF1547735.1"/>
    </source>
</evidence>
<organism evidence="2 3">
    <name type="scientific">Adineta steineri</name>
    <dbReference type="NCBI Taxonomy" id="433720"/>
    <lineage>
        <taxon>Eukaryota</taxon>
        <taxon>Metazoa</taxon>
        <taxon>Spiralia</taxon>
        <taxon>Gnathifera</taxon>
        <taxon>Rotifera</taxon>
        <taxon>Eurotatoria</taxon>
        <taxon>Bdelloidea</taxon>
        <taxon>Adinetida</taxon>
        <taxon>Adinetidae</taxon>
        <taxon>Adineta</taxon>
    </lineage>
</organism>
<name>A0A815X0K5_9BILA</name>
<dbReference type="EMBL" id="CAJNOM010000710">
    <property type="protein sequence ID" value="CAF1547735.1"/>
    <property type="molecule type" value="Genomic_DNA"/>
</dbReference>
<dbReference type="AlphaFoldDB" id="A0A815X0K5"/>
<sequence>MATGSDEKNVLNKVKFGVKLETELVKNDIRSDNQSEKVMKLLSDDTDEQSGELYNSRFKQLCNENNSDDGVYDNSQISNELMKYLGIDNDSETKAFLEKNQQLISLQSYEKLIELVINKEMSDVICSLI</sequence>
<protein>
    <submittedName>
        <fullName evidence="2">Uncharacterized protein</fullName>
    </submittedName>
</protein>
<reference evidence="2" key="1">
    <citation type="submission" date="2021-02" db="EMBL/GenBank/DDBJ databases">
        <authorList>
            <person name="Nowell W R."/>
        </authorList>
    </citation>
    <scope>NUCLEOTIDE SEQUENCE</scope>
</reference>
<keyword evidence="3" id="KW-1185">Reference proteome</keyword>
<evidence type="ECO:0000313" key="3">
    <source>
        <dbReference type="Proteomes" id="UP000663832"/>
    </source>
</evidence>
<dbReference type="Proteomes" id="UP000663877">
    <property type="component" value="Unassembled WGS sequence"/>
</dbReference>
<comment type="caution">
    <text evidence="2">The sequence shown here is derived from an EMBL/GenBank/DDBJ whole genome shotgun (WGS) entry which is preliminary data.</text>
</comment>